<feature type="region of interest" description="Disordered" evidence="1">
    <location>
        <begin position="1"/>
        <end position="36"/>
    </location>
</feature>
<evidence type="ECO:0000313" key="3">
    <source>
        <dbReference type="Proteomes" id="UP001164743"/>
    </source>
</evidence>
<sequence>MSADPPGTTASNPPPAKRAKKNKPPAQPTITKRGTVVGQLSEQIADSNDPAVKPYGCGYPQCQQQQPPVQFNNCGMLLAHWRDTHENFRGSIERPFLCTMDGCLRDWKVCFASPGP</sequence>
<accession>A0ABY7CH71</accession>
<keyword evidence="3" id="KW-1185">Reference proteome</keyword>
<protein>
    <recommendedName>
        <fullName evidence="4">C2H2-type domain-containing protein</fullName>
    </recommendedName>
</protein>
<name>A0ABY7CH71_9BASI</name>
<proteinExistence type="predicted"/>
<dbReference type="Proteomes" id="UP001164743">
    <property type="component" value="Chromosome 4A"/>
</dbReference>
<gene>
    <name evidence="2" type="ORF">PtA15_4A556</name>
</gene>
<reference evidence="2" key="1">
    <citation type="submission" date="2022-10" db="EMBL/GenBank/DDBJ databases">
        <title>Puccinia triticina Genome sequencing and assembly.</title>
        <authorList>
            <person name="Li C."/>
        </authorList>
    </citation>
    <scope>NUCLEOTIDE SEQUENCE</scope>
    <source>
        <strain evidence="2">Pt15</strain>
    </source>
</reference>
<evidence type="ECO:0000313" key="2">
    <source>
        <dbReference type="EMBL" id="WAQ84105.1"/>
    </source>
</evidence>
<evidence type="ECO:0000256" key="1">
    <source>
        <dbReference type="SAM" id="MobiDB-lite"/>
    </source>
</evidence>
<evidence type="ECO:0008006" key="4">
    <source>
        <dbReference type="Google" id="ProtNLM"/>
    </source>
</evidence>
<dbReference type="EMBL" id="CP110424">
    <property type="protein sequence ID" value="WAQ84105.1"/>
    <property type="molecule type" value="Genomic_DNA"/>
</dbReference>
<dbReference type="GeneID" id="77809347"/>
<organism evidence="2 3">
    <name type="scientific">Puccinia triticina</name>
    <dbReference type="NCBI Taxonomy" id="208348"/>
    <lineage>
        <taxon>Eukaryota</taxon>
        <taxon>Fungi</taxon>
        <taxon>Dikarya</taxon>
        <taxon>Basidiomycota</taxon>
        <taxon>Pucciniomycotina</taxon>
        <taxon>Pucciniomycetes</taxon>
        <taxon>Pucciniales</taxon>
        <taxon>Pucciniaceae</taxon>
        <taxon>Puccinia</taxon>
    </lineage>
</organism>
<dbReference type="RefSeq" id="XP_053019660.1">
    <property type="nucleotide sequence ID" value="XM_053168452.1"/>
</dbReference>